<evidence type="ECO:0000313" key="2">
    <source>
        <dbReference type="Proteomes" id="UP000371041"/>
    </source>
</evidence>
<dbReference type="AlphaFoldDB" id="A0A5Q3Q3P8"/>
<reference evidence="2" key="1">
    <citation type="submission" date="2019-11" db="EMBL/GenBank/DDBJ databases">
        <title>The complete genome sequence of Saccharopolyspora sp. E2A.</title>
        <authorList>
            <person name="Zhang G."/>
        </authorList>
    </citation>
    <scope>NUCLEOTIDE SEQUENCE [LARGE SCALE GENOMIC DNA]</scope>
    <source>
        <strain evidence="2">E2A</strain>
    </source>
</reference>
<dbReference type="NCBIfam" id="NF042914">
    <property type="entry name" value="SAV915_dom"/>
    <property type="match status" value="1"/>
</dbReference>
<sequence length="120" mass="13042">MSSQDPNAGANYVAPAVLGSEFIGYENDETPSDVYVPSQRLQPGASEIELELRPTEAGGLALLAYSSLELLVGGCGEQQPWISTPRERISDLQRQSGADTILWDIELPHEMRHGSEEETA</sequence>
<dbReference type="KEGG" id="sace:GIY23_05485"/>
<organism evidence="1 2">
    <name type="scientific">Allosaccharopolyspora coralli</name>
    <dbReference type="NCBI Taxonomy" id="2665642"/>
    <lineage>
        <taxon>Bacteria</taxon>
        <taxon>Bacillati</taxon>
        <taxon>Actinomycetota</taxon>
        <taxon>Actinomycetes</taxon>
        <taxon>Pseudonocardiales</taxon>
        <taxon>Pseudonocardiaceae</taxon>
        <taxon>Allosaccharopolyspora</taxon>
    </lineage>
</organism>
<dbReference type="RefSeq" id="WP_154075663.1">
    <property type="nucleotide sequence ID" value="NZ_CP045929.1"/>
</dbReference>
<name>A0A5Q3Q3P8_9PSEU</name>
<dbReference type="InterPro" id="IPR049975">
    <property type="entry name" value="SAV_915-like_dom"/>
</dbReference>
<proteinExistence type="predicted"/>
<dbReference type="EMBL" id="CP045929">
    <property type="protein sequence ID" value="QGK69062.1"/>
    <property type="molecule type" value="Genomic_DNA"/>
</dbReference>
<accession>A0A5Q3Q3P8</accession>
<protein>
    <submittedName>
        <fullName evidence="1">Uncharacterized protein</fullName>
    </submittedName>
</protein>
<keyword evidence="2" id="KW-1185">Reference proteome</keyword>
<gene>
    <name evidence="1" type="ORF">GIY23_05485</name>
</gene>
<evidence type="ECO:0000313" key="1">
    <source>
        <dbReference type="EMBL" id="QGK69062.1"/>
    </source>
</evidence>
<dbReference type="Proteomes" id="UP000371041">
    <property type="component" value="Chromosome"/>
</dbReference>